<evidence type="ECO:0000259" key="1">
    <source>
        <dbReference type="Pfam" id="PF12973"/>
    </source>
</evidence>
<keyword evidence="3" id="KW-1185">Reference proteome</keyword>
<dbReference type="InterPro" id="IPR014710">
    <property type="entry name" value="RmlC-like_jellyroll"/>
</dbReference>
<dbReference type="CDD" id="cd20301">
    <property type="entry name" value="cupin_ChrR"/>
    <property type="match status" value="1"/>
</dbReference>
<dbReference type="InterPro" id="IPR011051">
    <property type="entry name" value="RmlC_Cupin_sf"/>
</dbReference>
<evidence type="ECO:0000313" key="3">
    <source>
        <dbReference type="Proteomes" id="UP000827084"/>
    </source>
</evidence>
<dbReference type="EMBL" id="CP080635">
    <property type="protein sequence ID" value="QYX71437.1"/>
    <property type="molecule type" value="Genomic_DNA"/>
</dbReference>
<dbReference type="InterPro" id="IPR041916">
    <property type="entry name" value="Anti_sigma_zinc_sf"/>
</dbReference>
<feature type="domain" description="ChrR-like cupin" evidence="1">
    <location>
        <begin position="126"/>
        <end position="212"/>
    </location>
</feature>
<gene>
    <name evidence="2" type="ORF">K3G22_11570</name>
</gene>
<sequence length="235" mass="26281">MIKHHPNQQLLLAHAKGELSLSMAIAVSAHCALCDTCKTAVAQYTKEAASLAFNQEEIADTTADKADISAHSIAFMEYDVPEELQTMLTQILCQPESTTTPSYEPLFVSVKNQQYPVPSVFRQHLDHPWQQLGKVSRMRFDLDEMNRRASLLHIDALGEIPQHTHKGYELTLLLAGEFSDINGHYVPGDFIMLDQHTKHAPKTLEGCLCYTVLDAPLHFTKGLSKLLNPIGELIY</sequence>
<dbReference type="Gene3D" id="2.60.120.10">
    <property type="entry name" value="Jelly Rolls"/>
    <property type="match status" value="1"/>
</dbReference>
<dbReference type="Pfam" id="PF12973">
    <property type="entry name" value="Cupin_7"/>
    <property type="match status" value="1"/>
</dbReference>
<name>A0ABX8X8G4_SHEPU</name>
<dbReference type="GeneID" id="67443908"/>
<dbReference type="SUPFAM" id="SSF51182">
    <property type="entry name" value="RmlC-like cupins"/>
    <property type="match status" value="1"/>
</dbReference>
<accession>A0ABX8X8G4</accession>
<dbReference type="RefSeq" id="WP_025007727.1">
    <property type="nucleotide sequence ID" value="NZ_BMPK01000005.1"/>
</dbReference>
<evidence type="ECO:0000313" key="2">
    <source>
        <dbReference type="EMBL" id="QYX71437.1"/>
    </source>
</evidence>
<dbReference type="InterPro" id="IPR025979">
    <property type="entry name" value="ChrR-like_cupin_dom"/>
</dbReference>
<reference evidence="2 3" key="1">
    <citation type="submission" date="2021-08" db="EMBL/GenBank/DDBJ databases">
        <title>Shewanella putrefaciens YZ-J, complete genome.</title>
        <authorList>
            <person name="Yi Z."/>
        </authorList>
    </citation>
    <scope>NUCLEOTIDE SEQUENCE [LARGE SCALE GENOMIC DNA]</scope>
    <source>
        <strain evidence="2 3">YZ-J</strain>
    </source>
</reference>
<dbReference type="Gene3D" id="1.10.10.1320">
    <property type="entry name" value="Anti-sigma factor, zinc-finger domain"/>
    <property type="match status" value="1"/>
</dbReference>
<dbReference type="Proteomes" id="UP000827084">
    <property type="component" value="Chromosome"/>
</dbReference>
<dbReference type="InterPro" id="IPR012807">
    <property type="entry name" value="Anti-sigma_ChrR"/>
</dbReference>
<dbReference type="NCBIfam" id="TIGR02451">
    <property type="entry name" value="anti_sig_ChrR"/>
    <property type="match status" value="1"/>
</dbReference>
<proteinExistence type="predicted"/>
<protein>
    <submittedName>
        <fullName evidence="2">ChrR family anti-sigma-E factor</fullName>
    </submittedName>
</protein>
<organism evidence="2 3">
    <name type="scientific">Shewanella putrefaciens</name>
    <name type="common">Pseudomonas putrefaciens</name>
    <dbReference type="NCBI Taxonomy" id="24"/>
    <lineage>
        <taxon>Bacteria</taxon>
        <taxon>Pseudomonadati</taxon>
        <taxon>Pseudomonadota</taxon>
        <taxon>Gammaproteobacteria</taxon>
        <taxon>Alteromonadales</taxon>
        <taxon>Shewanellaceae</taxon>
        <taxon>Shewanella</taxon>
    </lineage>
</organism>